<reference evidence="10 11" key="1">
    <citation type="submission" date="2021-02" db="EMBL/GenBank/DDBJ databases">
        <title>Variation within the Batrachochytrium salamandrivorans European outbreak.</title>
        <authorList>
            <person name="Kelly M."/>
            <person name="Pasmans F."/>
            <person name="Shea T.P."/>
            <person name="Munoz J.F."/>
            <person name="Carranza S."/>
            <person name="Cuomo C.A."/>
            <person name="Martel A."/>
        </authorList>
    </citation>
    <scope>NUCLEOTIDE SEQUENCE [LARGE SCALE GENOMIC DNA]</scope>
    <source>
        <strain evidence="10 11">AMFP18/2</strain>
    </source>
</reference>
<feature type="region of interest" description="Disordered" evidence="5">
    <location>
        <begin position="272"/>
        <end position="314"/>
    </location>
</feature>
<dbReference type="SMART" id="SM00239">
    <property type="entry name" value="C2"/>
    <property type="match status" value="2"/>
</dbReference>
<feature type="region of interest" description="Disordered" evidence="5">
    <location>
        <begin position="949"/>
        <end position="987"/>
    </location>
</feature>
<organism evidence="10 11">
    <name type="scientific">Batrachochytrium salamandrivorans</name>
    <dbReference type="NCBI Taxonomy" id="1357716"/>
    <lineage>
        <taxon>Eukaryota</taxon>
        <taxon>Fungi</taxon>
        <taxon>Fungi incertae sedis</taxon>
        <taxon>Chytridiomycota</taxon>
        <taxon>Chytridiomycota incertae sedis</taxon>
        <taxon>Chytridiomycetes</taxon>
        <taxon>Rhizophydiales</taxon>
        <taxon>Rhizophydiales incertae sedis</taxon>
        <taxon>Batrachochytrium</taxon>
    </lineage>
</organism>
<name>A0ABQ8F5B5_9FUNG</name>
<dbReference type="PROSITE" id="PS50023">
    <property type="entry name" value="LIM_DOMAIN_2"/>
    <property type="match status" value="2"/>
</dbReference>
<dbReference type="Gene3D" id="1.10.506.10">
    <property type="entry name" value="GTPase Activation - p120gap, domain 1"/>
    <property type="match status" value="2"/>
</dbReference>
<feature type="domain" description="Ras-GAP" evidence="7">
    <location>
        <begin position="408"/>
        <end position="606"/>
    </location>
</feature>
<gene>
    <name evidence="10" type="ORF">BASA50_008105</name>
</gene>
<dbReference type="Proteomes" id="UP001648503">
    <property type="component" value="Unassembled WGS sequence"/>
</dbReference>
<evidence type="ECO:0000259" key="6">
    <source>
        <dbReference type="PROSITE" id="PS50004"/>
    </source>
</evidence>
<evidence type="ECO:0000259" key="7">
    <source>
        <dbReference type="PROSITE" id="PS50018"/>
    </source>
</evidence>
<keyword evidence="1" id="KW-0343">GTPase activation</keyword>
<feature type="region of interest" description="Disordered" evidence="5">
    <location>
        <begin position="1284"/>
        <end position="1320"/>
    </location>
</feature>
<dbReference type="PROSITE" id="PS00509">
    <property type="entry name" value="RAS_GTPASE_ACTIV_1"/>
    <property type="match status" value="1"/>
</dbReference>
<keyword evidence="4" id="KW-0440">LIM domain</keyword>
<feature type="domain" description="LIM zinc-binding" evidence="8">
    <location>
        <begin position="1443"/>
        <end position="1504"/>
    </location>
</feature>
<feature type="domain" description="LIM zinc-binding" evidence="8">
    <location>
        <begin position="1328"/>
        <end position="1386"/>
    </location>
</feature>
<sequence>MSSSPVNAQQPPQHVCWKTQKLSIKIIEAKYLDRDKSDGSCDFYCVARVDNNGSTEARTQTVFGSTSPFWSQDVVFESTQGFQELKMVVWNENRLKVGADRPIGKITFPKQFLHGEDDQWYMLQAADHELASLGEVRVRIKHFPPKRRRQVHGFSVRIIAARNLYRRDAQYFPNPYAVFHMLPDPDAISTQQTRIQTRTNSPTFSETFFFTYNAFDTVERDLHCSIWDQGSLADGEATGFLGHISIPLRKVIQKHQINEWYWLNPISNDSGPSYTERRVRMRKKSLSEEEKRNRPRDLVKSLHKQEAVSPQTRKSHQFAEVGMAFSSCANCNGVMIGTHLQCIDCSVICHQKCKDLILPICGGVGAVRLWFKLTETIVMPLEYYSRFLTLLQDNSYFIPVILGKVSQDREDAARSLIRIFETSDTALRFLKAAVAHEILLAPDSRTLFRANSMASKAVDVFMKHIALKYLKSVLEGPILEIVQSSKSGELDPLRAEKVDKPEKGLQKNIEALMAFNTLVVDSILNSAESMPTLLRGFFWFLQETVSKKFENDPIVRYTCISGFIFLRFFAPAVLGPRLFGLDVGEIDSRSARNLLLVAKTLQNLSNLVEFGQKELYMAPMNVFIKNNMGRMKRFIESISRRPLLRERTMSHAILSELPALHDLLKDNAKESALIARECADLHSHMSVSLDKMIATDPTHPNLIDLRDTILDLDEKRRNLLSGTSEGDLDFTPWLSDNDLSDVIDEGTSPIDGDPSDTALLKEDEDERKIMRMLTRCSSTSMQSSLGSFRHSVDIRESIVKGSIKGEPSFPSTVITSMNISGTPAGPGTLFNSRSGLNVFGATHERQLLRMPGRLTSTNTANSAGSFTRELDLIKPSEELPQKANGPSTDKTVLKGASNDLLSTRTASDTSLDSTGKPTGSRSTRESLTSKVATGLGFINKLLFDGTLSADGGSTSDSSNNGERGSMTSFRRRARSDSPSQSPSMHFSAAAPSEAFNIDSPLLTGSQFDGLNDASSSVASSINRPEIIVREEERATSSHASRGKSTGEGLNAIASEASMGLVHTVGDNLLCGHASASGDGNGASSHATSSPLSMLAIPSNLGSSVLSTSLPSNEEASNYCVCSEDSTSSHKQLHRTTPDGGGSVMRSISRKGTTTRKPRRRTLSASPLQDDMTCVACGLKSAPDCVLTNRSKSAASFGSDLVAMMSGIVAGSYTRSSSPLSSGQTSAAPGSPGSKFRLLQKSQHNQTPSLSDTVSPVALHTNHPGHLVKVLSACSLGPPFESDLAGTTSISSEPLASKSTMTRTSRSKSSTLKRATSQSPQSSQLTSVSVCHRCTKEISDAVLEAGGKRYHPHCLSCALCKIPLTSSLIPSDNDVICRECYLRQSGLICGICSDLIYAEYLVVNNANFHVACRKCDTCGSALSGKEHFTLGDQVFCSDHRDSIITCHACHQRIDGEVLIACDPQKFFHLNHFNCGGCGKDLSATVFYEMGDRMWCQPCFLDHGDRFASVGTVDDTSAT</sequence>
<feature type="region of interest" description="Disordered" evidence="5">
    <location>
        <begin position="1028"/>
        <end position="1047"/>
    </location>
</feature>
<evidence type="ECO:0000313" key="11">
    <source>
        <dbReference type="Proteomes" id="UP001648503"/>
    </source>
</evidence>
<dbReference type="Gene3D" id="2.10.110.10">
    <property type="entry name" value="Cysteine Rich Protein"/>
    <property type="match status" value="3"/>
</dbReference>
<feature type="domain" description="Phorbol-ester/DAG-type" evidence="9">
    <location>
        <begin position="315"/>
        <end position="361"/>
    </location>
</feature>
<dbReference type="InterPro" id="IPR023152">
    <property type="entry name" value="RasGAP_CS"/>
</dbReference>
<keyword evidence="2 4" id="KW-0479">Metal-binding</keyword>
<feature type="region of interest" description="Disordered" evidence="5">
    <location>
        <begin position="1212"/>
        <end position="1235"/>
    </location>
</feature>
<feature type="compositionally biased region" description="Polar residues" evidence="5">
    <location>
        <begin position="1212"/>
        <end position="1227"/>
    </location>
</feature>
<dbReference type="InterPro" id="IPR001936">
    <property type="entry name" value="RasGAP_dom"/>
</dbReference>
<evidence type="ECO:0000256" key="1">
    <source>
        <dbReference type="ARBA" id="ARBA00022468"/>
    </source>
</evidence>
<evidence type="ECO:0000256" key="2">
    <source>
        <dbReference type="ARBA" id="ARBA00022723"/>
    </source>
</evidence>
<feature type="region of interest" description="Disordered" evidence="5">
    <location>
        <begin position="901"/>
        <end position="927"/>
    </location>
</feature>
<evidence type="ECO:0000256" key="3">
    <source>
        <dbReference type="ARBA" id="ARBA00022833"/>
    </source>
</evidence>
<evidence type="ECO:0000313" key="10">
    <source>
        <dbReference type="EMBL" id="KAH6592490.1"/>
    </source>
</evidence>
<dbReference type="PROSITE" id="PS50004">
    <property type="entry name" value="C2"/>
    <property type="match status" value="2"/>
</dbReference>
<dbReference type="CDD" id="cd04519">
    <property type="entry name" value="RasGAP"/>
    <property type="match status" value="1"/>
</dbReference>
<evidence type="ECO:0000256" key="5">
    <source>
        <dbReference type="SAM" id="MobiDB-lite"/>
    </source>
</evidence>
<dbReference type="SUPFAM" id="SSF48350">
    <property type="entry name" value="GTPase activation domain, GAP"/>
    <property type="match status" value="1"/>
</dbReference>
<feature type="compositionally biased region" description="Low complexity" evidence="5">
    <location>
        <begin position="949"/>
        <end position="958"/>
    </location>
</feature>
<dbReference type="InterPro" id="IPR046349">
    <property type="entry name" value="C1-like_sf"/>
</dbReference>
<keyword evidence="3 4" id="KW-0862">Zinc</keyword>
<dbReference type="Gene3D" id="3.30.60.20">
    <property type="match status" value="1"/>
</dbReference>
<evidence type="ECO:0000256" key="4">
    <source>
        <dbReference type="PROSITE-ProRule" id="PRU00125"/>
    </source>
</evidence>
<dbReference type="PANTHER" id="PTHR10194:SF60">
    <property type="entry name" value="RAS GTPASE-ACTIVATING PROTEIN RASKOL"/>
    <property type="match status" value="1"/>
</dbReference>
<proteinExistence type="predicted"/>
<dbReference type="InterPro" id="IPR000008">
    <property type="entry name" value="C2_dom"/>
</dbReference>
<dbReference type="InterPro" id="IPR039360">
    <property type="entry name" value="Ras_GTPase"/>
</dbReference>
<dbReference type="PROSITE" id="PS00479">
    <property type="entry name" value="ZF_DAG_PE_1"/>
    <property type="match status" value="1"/>
</dbReference>
<dbReference type="Pfam" id="PF00616">
    <property type="entry name" value="RasGAP"/>
    <property type="match status" value="1"/>
</dbReference>
<feature type="compositionally biased region" description="Polar residues" evidence="5">
    <location>
        <begin position="959"/>
        <end position="968"/>
    </location>
</feature>
<dbReference type="SMART" id="SM00132">
    <property type="entry name" value="LIM"/>
    <property type="match status" value="3"/>
</dbReference>
<feature type="compositionally biased region" description="Basic residues" evidence="5">
    <location>
        <begin position="1152"/>
        <end position="1161"/>
    </location>
</feature>
<comment type="caution">
    <text evidence="10">The sequence shown here is derived from an EMBL/GenBank/DDBJ whole genome shotgun (WGS) entry which is preliminary data.</text>
</comment>
<protein>
    <submittedName>
        <fullName evidence="10">Uncharacterized protein</fullName>
    </submittedName>
</protein>
<dbReference type="Gene3D" id="2.60.40.150">
    <property type="entry name" value="C2 domain"/>
    <property type="match status" value="2"/>
</dbReference>
<dbReference type="SUPFAM" id="SSF49562">
    <property type="entry name" value="C2 domain (Calcium/lipid-binding domain, CaLB)"/>
    <property type="match status" value="2"/>
</dbReference>
<feature type="domain" description="C2" evidence="6">
    <location>
        <begin position="1"/>
        <end position="121"/>
    </location>
</feature>
<dbReference type="EMBL" id="JAFCIX010000379">
    <property type="protein sequence ID" value="KAH6592490.1"/>
    <property type="molecule type" value="Genomic_DNA"/>
</dbReference>
<feature type="compositionally biased region" description="Polar residues" evidence="5">
    <location>
        <begin position="1284"/>
        <end position="1293"/>
    </location>
</feature>
<dbReference type="PROSITE" id="PS00478">
    <property type="entry name" value="LIM_DOMAIN_1"/>
    <property type="match status" value="3"/>
</dbReference>
<dbReference type="Pfam" id="PF00412">
    <property type="entry name" value="LIM"/>
    <property type="match status" value="3"/>
</dbReference>
<dbReference type="InterPro" id="IPR001781">
    <property type="entry name" value="Znf_LIM"/>
</dbReference>
<dbReference type="InterPro" id="IPR008936">
    <property type="entry name" value="Rho_GTPase_activation_prot"/>
</dbReference>
<dbReference type="InterPro" id="IPR035892">
    <property type="entry name" value="C2_domain_sf"/>
</dbReference>
<dbReference type="CDD" id="cd08368">
    <property type="entry name" value="LIM"/>
    <property type="match status" value="3"/>
</dbReference>
<dbReference type="PROSITE" id="PS50018">
    <property type="entry name" value="RAS_GTPASE_ACTIV_2"/>
    <property type="match status" value="1"/>
</dbReference>
<evidence type="ECO:0000259" key="8">
    <source>
        <dbReference type="PROSITE" id="PS50023"/>
    </source>
</evidence>
<dbReference type="SMART" id="SM00323">
    <property type="entry name" value="RasGAP"/>
    <property type="match status" value="1"/>
</dbReference>
<feature type="region of interest" description="Disordered" evidence="5">
    <location>
        <begin position="1126"/>
        <end position="1165"/>
    </location>
</feature>
<evidence type="ECO:0000259" key="9">
    <source>
        <dbReference type="PROSITE" id="PS50081"/>
    </source>
</evidence>
<dbReference type="CDD" id="cd00029">
    <property type="entry name" value="C1"/>
    <property type="match status" value="1"/>
</dbReference>
<feature type="compositionally biased region" description="Basic and acidic residues" evidence="5">
    <location>
        <begin position="285"/>
        <end position="306"/>
    </location>
</feature>
<dbReference type="PROSITE" id="PS50081">
    <property type="entry name" value="ZF_DAG_PE_2"/>
    <property type="match status" value="1"/>
</dbReference>
<feature type="compositionally biased region" description="Low complexity" evidence="5">
    <location>
        <begin position="1296"/>
        <end position="1320"/>
    </location>
</feature>
<dbReference type="SUPFAM" id="SSF57889">
    <property type="entry name" value="Cysteine-rich domain"/>
    <property type="match status" value="1"/>
</dbReference>
<keyword evidence="11" id="KW-1185">Reference proteome</keyword>
<accession>A0ABQ8F5B5</accession>
<dbReference type="Pfam" id="PF00168">
    <property type="entry name" value="C2"/>
    <property type="match status" value="2"/>
</dbReference>
<dbReference type="PANTHER" id="PTHR10194">
    <property type="entry name" value="RAS GTPASE-ACTIVATING PROTEINS"/>
    <property type="match status" value="1"/>
</dbReference>
<dbReference type="SUPFAM" id="SSF57716">
    <property type="entry name" value="Glucocorticoid receptor-like (DNA-binding domain)"/>
    <property type="match status" value="2"/>
</dbReference>
<dbReference type="InterPro" id="IPR002219">
    <property type="entry name" value="PKC_DAG/PE"/>
</dbReference>
<feature type="domain" description="C2" evidence="6">
    <location>
        <begin position="132"/>
        <end position="261"/>
    </location>
</feature>